<keyword evidence="2" id="KW-1185">Reference proteome</keyword>
<organism evidence="1 2">
    <name type="scientific">Pseudooceanicola pacificus</name>
    <dbReference type="NCBI Taxonomy" id="2676438"/>
    <lineage>
        <taxon>Bacteria</taxon>
        <taxon>Pseudomonadati</taxon>
        <taxon>Pseudomonadota</taxon>
        <taxon>Alphaproteobacteria</taxon>
        <taxon>Rhodobacterales</taxon>
        <taxon>Paracoccaceae</taxon>
        <taxon>Pseudooceanicola</taxon>
    </lineage>
</organism>
<protein>
    <submittedName>
        <fullName evidence="1">Thioesterase</fullName>
    </submittedName>
</protein>
<comment type="caution">
    <text evidence="1">The sequence shown here is derived from an EMBL/GenBank/DDBJ whole genome shotgun (WGS) entry which is preliminary data.</text>
</comment>
<evidence type="ECO:0000313" key="2">
    <source>
        <dbReference type="Proteomes" id="UP000443843"/>
    </source>
</evidence>
<dbReference type="SUPFAM" id="SSF54637">
    <property type="entry name" value="Thioesterase/thiol ester dehydrase-isomerase"/>
    <property type="match status" value="1"/>
</dbReference>
<gene>
    <name evidence="1" type="ORF">GLS40_13025</name>
</gene>
<dbReference type="GO" id="GO:0047617">
    <property type="term" value="F:fatty acyl-CoA hydrolase activity"/>
    <property type="evidence" value="ECO:0007669"/>
    <property type="project" value="TreeGrafter"/>
</dbReference>
<dbReference type="PANTHER" id="PTHR31793:SF2">
    <property type="entry name" value="BLR1345 PROTEIN"/>
    <property type="match status" value="1"/>
</dbReference>
<dbReference type="EMBL" id="WNXQ01000007">
    <property type="protein sequence ID" value="MWB78955.1"/>
    <property type="molecule type" value="Genomic_DNA"/>
</dbReference>
<sequence length="152" mass="17471">MMSDYMEIKPEWIDHNGHLNMAYYGVLFDHGSSFAFRRMGFGPAYRRESGHTTFEAEYRIRYRRELKLGDRVRASFHLLDAGSRAIHYCQELFHEDGWVAATGEGVNLHIDRSGPRVAPYPPQIVEKIAALLEDCRSMPVPDWVGAPMGIRK</sequence>
<dbReference type="InterPro" id="IPR029069">
    <property type="entry name" value="HotDog_dom_sf"/>
</dbReference>
<evidence type="ECO:0000313" key="1">
    <source>
        <dbReference type="EMBL" id="MWB78955.1"/>
    </source>
</evidence>
<name>A0A844W775_9RHOB</name>
<reference evidence="1 2" key="1">
    <citation type="submission" date="2019-11" db="EMBL/GenBank/DDBJ databases">
        <title>Pseudooceanicola pacifica sp. nov., isolated from deep-sea sediment of the Pacific Ocean.</title>
        <authorList>
            <person name="Lyu L."/>
        </authorList>
    </citation>
    <scope>NUCLEOTIDE SEQUENCE [LARGE SCALE GENOMIC DNA]</scope>
    <source>
        <strain evidence="1 2">216_PA32_1</strain>
    </source>
</reference>
<dbReference type="AlphaFoldDB" id="A0A844W775"/>
<dbReference type="Gene3D" id="3.10.129.10">
    <property type="entry name" value="Hotdog Thioesterase"/>
    <property type="match status" value="1"/>
</dbReference>
<dbReference type="PANTHER" id="PTHR31793">
    <property type="entry name" value="4-HYDROXYBENZOYL-COA THIOESTERASE FAMILY MEMBER"/>
    <property type="match status" value="1"/>
</dbReference>
<dbReference type="InterPro" id="IPR050563">
    <property type="entry name" value="4-hydroxybenzoyl-CoA_TE"/>
</dbReference>
<accession>A0A844W775</accession>
<dbReference type="CDD" id="cd00586">
    <property type="entry name" value="4HBT"/>
    <property type="match status" value="1"/>
</dbReference>
<dbReference type="Pfam" id="PF13279">
    <property type="entry name" value="4HBT_2"/>
    <property type="match status" value="1"/>
</dbReference>
<dbReference type="Proteomes" id="UP000443843">
    <property type="component" value="Unassembled WGS sequence"/>
</dbReference>
<proteinExistence type="predicted"/>